<feature type="transmembrane region" description="Helical" evidence="1">
    <location>
        <begin position="276"/>
        <end position="293"/>
    </location>
</feature>
<feature type="transmembrane region" description="Helical" evidence="1">
    <location>
        <begin position="180"/>
        <end position="204"/>
    </location>
</feature>
<organism evidence="2">
    <name type="scientific">marine sediment metagenome</name>
    <dbReference type="NCBI Taxonomy" id="412755"/>
    <lineage>
        <taxon>unclassified sequences</taxon>
        <taxon>metagenomes</taxon>
        <taxon>ecological metagenomes</taxon>
    </lineage>
</organism>
<dbReference type="EMBL" id="LAZR01029328">
    <property type="protein sequence ID" value="KKL59907.1"/>
    <property type="molecule type" value="Genomic_DNA"/>
</dbReference>
<feature type="transmembrane region" description="Helical" evidence="1">
    <location>
        <begin position="305"/>
        <end position="325"/>
    </location>
</feature>
<protein>
    <submittedName>
        <fullName evidence="2">Uncharacterized protein</fullName>
    </submittedName>
</protein>
<feature type="transmembrane region" description="Helical" evidence="1">
    <location>
        <begin position="134"/>
        <end position="159"/>
    </location>
</feature>
<reference evidence="2" key="1">
    <citation type="journal article" date="2015" name="Nature">
        <title>Complex archaea that bridge the gap between prokaryotes and eukaryotes.</title>
        <authorList>
            <person name="Spang A."/>
            <person name="Saw J.H."/>
            <person name="Jorgensen S.L."/>
            <person name="Zaremba-Niedzwiedzka K."/>
            <person name="Martijn J."/>
            <person name="Lind A.E."/>
            <person name="van Eijk R."/>
            <person name="Schleper C."/>
            <person name="Guy L."/>
            <person name="Ettema T.J."/>
        </authorList>
    </citation>
    <scope>NUCLEOTIDE SEQUENCE</scope>
</reference>
<feature type="non-terminal residue" evidence="2">
    <location>
        <position position="409"/>
    </location>
</feature>
<dbReference type="Gene3D" id="3.30.70.1320">
    <property type="entry name" value="Multidrug efflux transporter AcrB pore domain like"/>
    <property type="match status" value="1"/>
</dbReference>
<keyword evidence="1" id="KW-0472">Membrane</keyword>
<gene>
    <name evidence="2" type="ORF">LCGC14_2210620</name>
</gene>
<comment type="caution">
    <text evidence="2">The sequence shown here is derived from an EMBL/GenBank/DDBJ whole genome shotgun (WGS) entry which is preliminary data.</text>
</comment>
<dbReference type="AlphaFoldDB" id="A0A0F9G9L5"/>
<accession>A0A0F9G9L5</accession>
<dbReference type="Pfam" id="PF00873">
    <property type="entry name" value="ACR_tran"/>
    <property type="match status" value="1"/>
</dbReference>
<dbReference type="GO" id="GO:0005886">
    <property type="term" value="C:plasma membrane"/>
    <property type="evidence" value="ECO:0007669"/>
    <property type="project" value="TreeGrafter"/>
</dbReference>
<proteinExistence type="predicted"/>
<dbReference type="PRINTS" id="PR00702">
    <property type="entry name" value="ACRIFLAVINRP"/>
</dbReference>
<feature type="transmembrane region" description="Helical" evidence="1">
    <location>
        <begin position="219"/>
        <end position="240"/>
    </location>
</feature>
<dbReference type="PANTHER" id="PTHR32063">
    <property type="match status" value="1"/>
</dbReference>
<dbReference type="InterPro" id="IPR001036">
    <property type="entry name" value="Acrflvin-R"/>
</dbReference>
<feature type="transmembrane region" description="Helical" evidence="1">
    <location>
        <begin position="85"/>
        <end position="102"/>
    </location>
</feature>
<name>A0A0F9G9L5_9ZZZZ</name>
<dbReference type="Gene3D" id="1.20.1640.10">
    <property type="entry name" value="Multidrug efflux transporter AcrB transmembrane domain"/>
    <property type="match status" value="2"/>
</dbReference>
<dbReference type="PANTHER" id="PTHR32063:SF19">
    <property type="entry name" value="CATION EFFLUX SYSTEM PROTEIN CUSA"/>
    <property type="match status" value="1"/>
</dbReference>
<sequence length="409" mass="44298">MLAEGAKDKAEQFAKDHEFKAFKGADVNRAAWVKALKPIPREQWPPWVSLRDEWPKWAKLSQVTIVPFYDRTGLIYETLGTLNDALGQEILITFIVVVLMVMHLRSSVLIGMMLPLAVMLCFVTMKTFHVDANIVALSGIAIAIGTIVDMGIVVCENILRHLDEAPPEAPRLEVVHRAASEVGGAVLTAVATTIISFLPVFFMIGQEGKLFKPLAFTKSFALLASVVIALTVLPPAAHIIFCGRIRSKMIRAVLHALIAAAGVGLGIYGITRGSGLIIASGAGVLLMGLHSMFSSRLPKWLSRLAPWAANAVVVVLLAYVLSIYWQPLGPELGKARNFGFVAGMVGTLLGFFRLFQLAYPWLLRLCLAHKWIFSAMSAVVLVLGASPNEQASSNVPNAIVTEAARPSVL</sequence>
<keyword evidence="1" id="KW-0812">Transmembrane</keyword>
<evidence type="ECO:0000256" key="1">
    <source>
        <dbReference type="SAM" id="Phobius"/>
    </source>
</evidence>
<keyword evidence="1" id="KW-1133">Transmembrane helix</keyword>
<evidence type="ECO:0000313" key="2">
    <source>
        <dbReference type="EMBL" id="KKL59907.1"/>
    </source>
</evidence>
<feature type="transmembrane region" description="Helical" evidence="1">
    <location>
        <begin position="337"/>
        <end position="355"/>
    </location>
</feature>
<dbReference type="SUPFAM" id="SSF82866">
    <property type="entry name" value="Multidrug efflux transporter AcrB transmembrane domain"/>
    <property type="match status" value="1"/>
</dbReference>
<feature type="transmembrane region" description="Helical" evidence="1">
    <location>
        <begin position="252"/>
        <end position="270"/>
    </location>
</feature>
<dbReference type="GO" id="GO:0042910">
    <property type="term" value="F:xenobiotic transmembrane transporter activity"/>
    <property type="evidence" value="ECO:0007669"/>
    <property type="project" value="TreeGrafter"/>
</dbReference>